<keyword evidence="2" id="KW-1185">Reference proteome</keyword>
<organism evidence="1 2">
    <name type="scientific">Elysia crispata</name>
    <name type="common">lettuce slug</name>
    <dbReference type="NCBI Taxonomy" id="231223"/>
    <lineage>
        <taxon>Eukaryota</taxon>
        <taxon>Metazoa</taxon>
        <taxon>Spiralia</taxon>
        <taxon>Lophotrochozoa</taxon>
        <taxon>Mollusca</taxon>
        <taxon>Gastropoda</taxon>
        <taxon>Heterobranchia</taxon>
        <taxon>Euthyneura</taxon>
        <taxon>Panpulmonata</taxon>
        <taxon>Sacoglossa</taxon>
        <taxon>Placobranchoidea</taxon>
        <taxon>Plakobranchidae</taxon>
        <taxon>Elysia</taxon>
    </lineage>
</organism>
<accession>A0AAE0Y5Q4</accession>
<comment type="caution">
    <text evidence="1">The sequence shown here is derived from an EMBL/GenBank/DDBJ whole genome shotgun (WGS) entry which is preliminary data.</text>
</comment>
<evidence type="ECO:0000313" key="1">
    <source>
        <dbReference type="EMBL" id="KAK3733528.1"/>
    </source>
</evidence>
<protein>
    <submittedName>
        <fullName evidence="1">Uncharacterized protein</fullName>
    </submittedName>
</protein>
<reference evidence="1" key="1">
    <citation type="journal article" date="2023" name="G3 (Bethesda)">
        <title>A reference genome for the long-term kleptoplast-retaining sea slug Elysia crispata morphotype clarki.</title>
        <authorList>
            <person name="Eastman K.E."/>
            <person name="Pendleton A.L."/>
            <person name="Shaikh M.A."/>
            <person name="Suttiyut T."/>
            <person name="Ogas R."/>
            <person name="Tomko P."/>
            <person name="Gavelis G."/>
            <person name="Widhalm J.R."/>
            <person name="Wisecaver J.H."/>
        </authorList>
    </citation>
    <scope>NUCLEOTIDE SEQUENCE</scope>
    <source>
        <strain evidence="1">ECLA1</strain>
    </source>
</reference>
<dbReference type="EMBL" id="JAWDGP010006892">
    <property type="protein sequence ID" value="KAK3733528.1"/>
    <property type="molecule type" value="Genomic_DNA"/>
</dbReference>
<gene>
    <name evidence="1" type="ORF">RRG08_063841</name>
</gene>
<name>A0AAE0Y5Q4_9GAST</name>
<sequence>MRFSPSLVDRLAANDALRWFVKLSLAPSSLSKANFAENQSWALLPISLLALNIWYDYGVASTAVDGGIDF</sequence>
<evidence type="ECO:0000313" key="2">
    <source>
        <dbReference type="Proteomes" id="UP001283361"/>
    </source>
</evidence>
<proteinExistence type="predicted"/>
<dbReference type="AlphaFoldDB" id="A0AAE0Y5Q4"/>
<dbReference type="Proteomes" id="UP001283361">
    <property type="component" value="Unassembled WGS sequence"/>
</dbReference>